<proteinExistence type="predicted"/>
<reference evidence="1" key="2">
    <citation type="submission" date="2021-03" db="EMBL/GenBank/DDBJ databases">
        <authorList>
            <person name="Alouane T."/>
            <person name="Langin T."/>
            <person name="Bonhomme L."/>
        </authorList>
    </citation>
    <scope>NUCLEOTIDE SEQUENCE</scope>
    <source>
        <strain evidence="1">MDC_Fg202</strain>
    </source>
</reference>
<name>A0A4U9EJL2_GIBZA</name>
<dbReference type="EMBL" id="CAJPIJ010000146">
    <property type="protein sequence ID" value="CAG1989713.1"/>
    <property type="molecule type" value="Genomic_DNA"/>
</dbReference>
<evidence type="ECO:0000313" key="3">
    <source>
        <dbReference type="Proteomes" id="UP000746612"/>
    </source>
</evidence>
<dbReference type="AlphaFoldDB" id="A0A4U9EJL2"/>
<protein>
    <submittedName>
        <fullName evidence="1">Uncharacterized protein</fullName>
    </submittedName>
</protein>
<reference evidence="2" key="1">
    <citation type="submission" date="2019-04" db="EMBL/GenBank/DDBJ databases">
        <authorList>
            <person name="Melise S."/>
            <person name="Noan J."/>
            <person name="Okalmin O."/>
        </authorList>
    </citation>
    <scope>NUCLEOTIDE SEQUENCE</scope>
    <source>
        <strain evidence="2">FN9</strain>
    </source>
</reference>
<evidence type="ECO:0000313" key="1">
    <source>
        <dbReference type="EMBL" id="CAG1989713.1"/>
    </source>
</evidence>
<sequence>MICAFAVQSVHEAKCVNSSSDLSNNEERNRGNLGPFETKWYVDNVLTHGCETIEDVAVYLTVRMLQTLSLKFEANSE</sequence>
<gene>
    <name evidence="2" type="ORF">FUG_LOCUS511614</name>
    <name evidence="1" type="ORF">MDCFG202_LOCUS307264</name>
</gene>
<organism evidence="1 3">
    <name type="scientific">Gibberella zeae</name>
    <name type="common">Wheat head blight fungus</name>
    <name type="synonym">Fusarium graminearum</name>
    <dbReference type="NCBI Taxonomy" id="5518"/>
    <lineage>
        <taxon>Eukaryota</taxon>
        <taxon>Fungi</taxon>
        <taxon>Dikarya</taxon>
        <taxon>Ascomycota</taxon>
        <taxon>Pezizomycotina</taxon>
        <taxon>Sordariomycetes</taxon>
        <taxon>Hypocreomycetidae</taxon>
        <taxon>Hypocreales</taxon>
        <taxon>Nectriaceae</taxon>
        <taxon>Fusarium</taxon>
    </lineage>
</organism>
<accession>A0A4U9EJL2</accession>
<evidence type="ECO:0000313" key="2">
    <source>
        <dbReference type="EMBL" id="VIO63098.1"/>
    </source>
</evidence>
<dbReference type="Proteomes" id="UP000746612">
    <property type="component" value="Unassembled WGS sequence"/>
</dbReference>
<dbReference type="EMBL" id="CAAKMV010000174">
    <property type="protein sequence ID" value="VIO63098.1"/>
    <property type="molecule type" value="Genomic_DNA"/>
</dbReference>